<reference evidence="2 3" key="1">
    <citation type="submission" date="2016-10" db="EMBL/GenBank/DDBJ databases">
        <authorList>
            <person name="de Groot N.N."/>
        </authorList>
    </citation>
    <scope>NUCLEOTIDE SEQUENCE [LARGE SCALE GENOMIC DNA]</scope>
    <source>
        <strain evidence="2 3">DSM 44993</strain>
    </source>
</reference>
<evidence type="ECO:0000313" key="3">
    <source>
        <dbReference type="Proteomes" id="UP000198582"/>
    </source>
</evidence>
<dbReference type="OrthoDB" id="4168525at2"/>
<evidence type="ECO:0008006" key="4">
    <source>
        <dbReference type="Google" id="ProtNLM"/>
    </source>
</evidence>
<dbReference type="PRINTS" id="PR00359">
    <property type="entry name" value="BP450"/>
</dbReference>
<dbReference type="InterPro" id="IPR002397">
    <property type="entry name" value="Cyt_P450_B"/>
</dbReference>
<evidence type="ECO:0000313" key="2">
    <source>
        <dbReference type="EMBL" id="SEO90111.1"/>
    </source>
</evidence>
<dbReference type="GO" id="GO:0005506">
    <property type="term" value="F:iron ion binding"/>
    <property type="evidence" value="ECO:0007669"/>
    <property type="project" value="InterPro"/>
</dbReference>
<dbReference type="InterPro" id="IPR036396">
    <property type="entry name" value="Cyt_P450_sf"/>
</dbReference>
<dbReference type="GO" id="GO:0016705">
    <property type="term" value="F:oxidoreductase activity, acting on paired donors, with incorporation or reduction of molecular oxygen"/>
    <property type="evidence" value="ECO:0007669"/>
    <property type="project" value="InterPro"/>
</dbReference>
<proteinExistence type="inferred from homology"/>
<organism evidence="2 3">
    <name type="scientific">Amycolatopsis saalfeldensis</name>
    <dbReference type="NCBI Taxonomy" id="394193"/>
    <lineage>
        <taxon>Bacteria</taxon>
        <taxon>Bacillati</taxon>
        <taxon>Actinomycetota</taxon>
        <taxon>Actinomycetes</taxon>
        <taxon>Pseudonocardiales</taxon>
        <taxon>Pseudonocardiaceae</taxon>
        <taxon>Amycolatopsis</taxon>
    </lineage>
</organism>
<evidence type="ECO:0000256" key="1">
    <source>
        <dbReference type="ARBA" id="ARBA00010617"/>
    </source>
</evidence>
<dbReference type="Proteomes" id="UP000198582">
    <property type="component" value="Unassembled WGS sequence"/>
</dbReference>
<protein>
    <recommendedName>
        <fullName evidence="4">Cytochrome P450</fullName>
    </recommendedName>
</protein>
<dbReference type="SUPFAM" id="SSF48264">
    <property type="entry name" value="Cytochrome P450"/>
    <property type="match status" value="1"/>
</dbReference>
<dbReference type="STRING" id="394193.SAMN04489732_102615"/>
<dbReference type="AlphaFoldDB" id="A0A1H8TH10"/>
<dbReference type="RefSeq" id="WP_091614385.1">
    <property type="nucleotide sequence ID" value="NZ_FOEF01000002.1"/>
</dbReference>
<sequence>MTTDAAARERVTATLLRRPAALYEQLLRRGPVQWSEPGRTWLVVGYAAARTVLRDKRFRMPGPGADSNWGEGGEHGEFVRSLLLEAEGAHHDRLRRALGPAFTPRSIRERETRIVAELHTLLDELGAAAEFDGVAAISSRLPVSVVGDLVGVPAEARAQVSALCRVISTGGGLATGAAEQDAVRSSVAALDDLTGLVDGWLAAPDRLPAGSVLATTAGEGVLSRIETVATVFSLYLAGHDTSRNMLSALLLKLATQDGLLARLADGGTAPGHEVDQVLLGESPLTFTARVALADVRVEGELIAEGDRVRVMLGAANHELLATGRSPGPLAGVSFGEGRHVCLGAHVARLEGTVLLTTAARRWSAAALAGDPQWTPHFLHRGLSALPMGVTWRS</sequence>
<dbReference type="PANTHER" id="PTHR46696">
    <property type="entry name" value="P450, PUTATIVE (EUROFUNG)-RELATED"/>
    <property type="match status" value="1"/>
</dbReference>
<dbReference type="InterPro" id="IPR017972">
    <property type="entry name" value="Cyt_P450_CS"/>
</dbReference>
<comment type="similarity">
    <text evidence="1">Belongs to the cytochrome P450 family.</text>
</comment>
<dbReference type="PROSITE" id="PS00086">
    <property type="entry name" value="CYTOCHROME_P450"/>
    <property type="match status" value="1"/>
</dbReference>
<accession>A0A1H8TH10</accession>
<keyword evidence="3" id="KW-1185">Reference proteome</keyword>
<dbReference type="GO" id="GO:0020037">
    <property type="term" value="F:heme binding"/>
    <property type="evidence" value="ECO:0007669"/>
    <property type="project" value="InterPro"/>
</dbReference>
<gene>
    <name evidence="2" type="ORF">SAMN04489732_102615</name>
</gene>
<name>A0A1H8TH10_9PSEU</name>
<dbReference type="PANTHER" id="PTHR46696:SF1">
    <property type="entry name" value="CYTOCHROME P450 YJIB-RELATED"/>
    <property type="match status" value="1"/>
</dbReference>
<dbReference type="Gene3D" id="1.10.630.10">
    <property type="entry name" value="Cytochrome P450"/>
    <property type="match status" value="1"/>
</dbReference>
<dbReference type="EMBL" id="FOEF01000002">
    <property type="protein sequence ID" value="SEO90111.1"/>
    <property type="molecule type" value="Genomic_DNA"/>
</dbReference>
<dbReference type="GO" id="GO:0004497">
    <property type="term" value="F:monooxygenase activity"/>
    <property type="evidence" value="ECO:0007669"/>
    <property type="project" value="InterPro"/>
</dbReference>